<accession>A0ABU2XBD2</accession>
<evidence type="ECO:0000313" key="2">
    <source>
        <dbReference type="EMBL" id="MDT0542233.1"/>
    </source>
</evidence>
<sequence>MKIRTHRVVRDGDEVYPDGEGTRFFGVPAWRICLAVCAAMPIALLAYTYTSR</sequence>
<dbReference type="Proteomes" id="UP001180754">
    <property type="component" value="Unassembled WGS sequence"/>
</dbReference>
<evidence type="ECO:0000256" key="1">
    <source>
        <dbReference type="SAM" id="Phobius"/>
    </source>
</evidence>
<gene>
    <name evidence="2" type="ORF">RND15_05805</name>
</gene>
<protein>
    <submittedName>
        <fullName evidence="2">Uncharacterized protein</fullName>
    </submittedName>
</protein>
<comment type="caution">
    <text evidence="2">The sequence shown here is derived from an EMBL/GenBank/DDBJ whole genome shotgun (WGS) entry which is preliminary data.</text>
</comment>
<keyword evidence="1" id="KW-1133">Transmembrane helix</keyword>
<feature type="transmembrane region" description="Helical" evidence="1">
    <location>
        <begin position="29"/>
        <end position="49"/>
    </location>
</feature>
<dbReference type="RefSeq" id="WP_311722583.1">
    <property type="nucleotide sequence ID" value="NZ_JAVRFD010000002.1"/>
</dbReference>
<reference evidence="2" key="1">
    <citation type="submission" date="2024-05" db="EMBL/GenBank/DDBJ databases">
        <title>30 novel species of actinomycetes from the DSMZ collection.</title>
        <authorList>
            <person name="Nouioui I."/>
        </authorList>
    </citation>
    <scope>NUCLEOTIDE SEQUENCE</scope>
    <source>
        <strain evidence="2">DSM 41529</strain>
    </source>
</reference>
<keyword evidence="3" id="KW-1185">Reference proteome</keyword>
<proteinExistence type="predicted"/>
<name>A0ABU2XBD2_9ACTN</name>
<keyword evidence="1" id="KW-0472">Membrane</keyword>
<evidence type="ECO:0000313" key="3">
    <source>
        <dbReference type="Proteomes" id="UP001180754"/>
    </source>
</evidence>
<keyword evidence="1" id="KW-0812">Transmembrane</keyword>
<dbReference type="EMBL" id="JAVRFD010000002">
    <property type="protein sequence ID" value="MDT0542233.1"/>
    <property type="molecule type" value="Genomic_DNA"/>
</dbReference>
<organism evidence="2 3">
    <name type="scientific">Streptomyces lonegramiae</name>
    <dbReference type="NCBI Taxonomy" id="3075524"/>
    <lineage>
        <taxon>Bacteria</taxon>
        <taxon>Bacillati</taxon>
        <taxon>Actinomycetota</taxon>
        <taxon>Actinomycetes</taxon>
        <taxon>Kitasatosporales</taxon>
        <taxon>Streptomycetaceae</taxon>
        <taxon>Streptomyces</taxon>
    </lineage>
</organism>